<dbReference type="EMBL" id="BAABRO010000023">
    <property type="protein sequence ID" value="GAA5510424.1"/>
    <property type="molecule type" value="Genomic_DNA"/>
</dbReference>
<accession>A0ABP9VZ80</accession>
<evidence type="ECO:0000313" key="2">
    <source>
        <dbReference type="Proteomes" id="UP001416858"/>
    </source>
</evidence>
<sequence length="118" mass="13489">MEGICIAFFAGCAFIGLGLFRPGLLLLAEYCIIWIEFVPTGAAREFSEVGDYSYRMYIFAYPIQQSVVNNVESISPIQMLLVSPCLDHPIAAISWHFLEWPVLKRSRFRREKEPKLAN</sequence>
<name>A0ABP9VZ80_9BACT</name>
<evidence type="ECO:0000313" key="1">
    <source>
        <dbReference type="EMBL" id="GAA5510424.1"/>
    </source>
</evidence>
<comment type="caution">
    <text evidence="1">The sequence shown here is derived from an EMBL/GenBank/DDBJ whole genome shotgun (WGS) entry which is preliminary data.</text>
</comment>
<gene>
    <name evidence="1" type="ORF">Rcae01_05932</name>
</gene>
<organism evidence="1 2">
    <name type="scientific">Novipirellula caenicola</name>
    <dbReference type="NCBI Taxonomy" id="1536901"/>
    <lineage>
        <taxon>Bacteria</taxon>
        <taxon>Pseudomonadati</taxon>
        <taxon>Planctomycetota</taxon>
        <taxon>Planctomycetia</taxon>
        <taxon>Pirellulales</taxon>
        <taxon>Pirellulaceae</taxon>
        <taxon>Novipirellula</taxon>
    </lineage>
</organism>
<reference evidence="1 2" key="1">
    <citation type="submission" date="2024-02" db="EMBL/GenBank/DDBJ databases">
        <title>Rhodopirellula caenicola NBRC 110016.</title>
        <authorList>
            <person name="Ichikawa N."/>
            <person name="Katano-Makiyama Y."/>
            <person name="Hidaka K."/>
        </authorList>
    </citation>
    <scope>NUCLEOTIDE SEQUENCE [LARGE SCALE GENOMIC DNA]</scope>
    <source>
        <strain evidence="1 2">NBRC 110016</strain>
    </source>
</reference>
<protein>
    <submittedName>
        <fullName evidence="1">Uncharacterized protein</fullName>
    </submittedName>
</protein>
<proteinExistence type="predicted"/>
<dbReference type="Proteomes" id="UP001416858">
    <property type="component" value="Unassembled WGS sequence"/>
</dbReference>
<keyword evidence="2" id="KW-1185">Reference proteome</keyword>